<dbReference type="Gene3D" id="3.40.630.10">
    <property type="entry name" value="Zn peptidases"/>
    <property type="match status" value="1"/>
</dbReference>
<dbReference type="PANTHER" id="PTHR15162:SF7">
    <property type="entry name" value="SUCCINYLGLUTAMATE DESUCCINYLASE"/>
    <property type="match status" value="1"/>
</dbReference>
<dbReference type="HAMAP" id="MF_00704">
    <property type="entry name" value="Aspartoacylase"/>
    <property type="match status" value="1"/>
</dbReference>
<accession>A0A6S6U9W3</accession>
<evidence type="ECO:0000259" key="7">
    <source>
        <dbReference type="Pfam" id="PF04952"/>
    </source>
</evidence>
<feature type="binding site" evidence="6">
    <location>
        <position position="12"/>
    </location>
    <ligand>
        <name>Zn(2+)</name>
        <dbReference type="ChEBI" id="CHEBI:29105"/>
    </ligand>
</feature>
<reference evidence="9" key="1">
    <citation type="submission" date="2020-01" db="EMBL/GenBank/DDBJ databases">
        <authorList>
            <person name="Meier V. D."/>
            <person name="Meier V D."/>
        </authorList>
    </citation>
    <scope>NUCLEOTIDE SEQUENCE</scope>
    <source>
        <strain evidence="9">HLG_WM_MAG_01</strain>
    </source>
</reference>
<keyword evidence="3 9" id="KW-0378">Hydrolase</keyword>
<dbReference type="EC" id="3.5.1.15" evidence="9"/>
<dbReference type="CDD" id="cd06909">
    <property type="entry name" value="M14_ASPA"/>
    <property type="match status" value="1"/>
</dbReference>
<dbReference type="PANTHER" id="PTHR15162">
    <property type="entry name" value="ASPARTOACYLASE"/>
    <property type="match status" value="1"/>
</dbReference>
<dbReference type="Pfam" id="PF04952">
    <property type="entry name" value="AstE_AspA_hybrid"/>
    <property type="match status" value="1"/>
</dbReference>
<keyword evidence="4 6" id="KW-0862">Zinc</keyword>
<name>A0A6S6U9W3_9BACT</name>
<evidence type="ECO:0000256" key="6">
    <source>
        <dbReference type="PIRSR" id="PIRSR018001-3"/>
    </source>
</evidence>
<dbReference type="GO" id="GO:0016788">
    <property type="term" value="F:hydrolase activity, acting on ester bonds"/>
    <property type="evidence" value="ECO:0007669"/>
    <property type="project" value="InterPro"/>
</dbReference>
<dbReference type="GO" id="GO:0046872">
    <property type="term" value="F:metal ion binding"/>
    <property type="evidence" value="ECO:0007669"/>
    <property type="project" value="UniProtKB-KW"/>
</dbReference>
<dbReference type="InterPro" id="IPR007036">
    <property type="entry name" value="Aste_AspA_hybrid_dom"/>
</dbReference>
<gene>
    <name evidence="9" type="ORF">HELGO_WM2049</name>
</gene>
<dbReference type="Pfam" id="PF24827">
    <property type="entry name" value="AstE_AspA_cat"/>
    <property type="match status" value="1"/>
</dbReference>
<dbReference type="EMBL" id="CACVAS010000170">
    <property type="protein sequence ID" value="CAA6828589.1"/>
    <property type="molecule type" value="Genomic_DNA"/>
</dbReference>
<protein>
    <submittedName>
        <fullName evidence="9">Probable aspartoacylase (EC)</fullName>
        <ecNumber evidence="9">3.5.1.15</ecNumber>
    </submittedName>
</protein>
<evidence type="ECO:0000256" key="3">
    <source>
        <dbReference type="ARBA" id="ARBA00022801"/>
    </source>
</evidence>
<evidence type="ECO:0000259" key="8">
    <source>
        <dbReference type="Pfam" id="PF24827"/>
    </source>
</evidence>
<dbReference type="Gene3D" id="2.20.25.160">
    <property type="match status" value="1"/>
</dbReference>
<dbReference type="NCBIfam" id="NF002601">
    <property type="entry name" value="PRK02259.1"/>
    <property type="match status" value="1"/>
</dbReference>
<comment type="cofactor">
    <cofactor evidence="6">
        <name>Zn(2+)</name>
        <dbReference type="ChEBI" id="CHEBI:29105"/>
    </cofactor>
    <text evidence="6">Binds 1 zinc ion per subunit.</text>
</comment>
<dbReference type="InterPro" id="IPR050178">
    <property type="entry name" value="AspA/AstE_fam"/>
</dbReference>
<dbReference type="InterPro" id="IPR016708">
    <property type="entry name" value="Aspartoacylase"/>
</dbReference>
<comment type="similarity">
    <text evidence="1">Belongs to the AspA/AstE family. Aspartoacylase subfamily.</text>
</comment>
<evidence type="ECO:0000256" key="4">
    <source>
        <dbReference type="ARBA" id="ARBA00022833"/>
    </source>
</evidence>
<feature type="binding site" evidence="6">
    <location>
        <position position="106"/>
    </location>
    <ligand>
        <name>Zn(2+)</name>
        <dbReference type="ChEBI" id="CHEBI:29105"/>
    </ligand>
</feature>
<dbReference type="PIRSF" id="PIRSF018001">
    <property type="entry name" value="Aspartoacylase"/>
    <property type="match status" value="1"/>
</dbReference>
<evidence type="ECO:0000313" key="9">
    <source>
        <dbReference type="EMBL" id="CAA6828589.1"/>
    </source>
</evidence>
<dbReference type="SUPFAM" id="SSF53187">
    <property type="entry name" value="Zn-dependent exopeptidases"/>
    <property type="match status" value="1"/>
</dbReference>
<feature type="binding site" evidence="6">
    <location>
        <position position="15"/>
    </location>
    <ligand>
        <name>Zn(2+)</name>
        <dbReference type="ChEBI" id="CHEBI:29105"/>
    </ligand>
</feature>
<dbReference type="GO" id="GO:0019807">
    <property type="term" value="F:aspartoacylase activity"/>
    <property type="evidence" value="ECO:0007669"/>
    <property type="project" value="UniProtKB-EC"/>
</dbReference>
<feature type="domain" description="AstE/AspA barrel-sandwich hybrid" evidence="7">
    <location>
        <begin position="206"/>
        <end position="286"/>
    </location>
</feature>
<dbReference type="GO" id="GO:0005829">
    <property type="term" value="C:cytosol"/>
    <property type="evidence" value="ECO:0007669"/>
    <property type="project" value="TreeGrafter"/>
</dbReference>
<evidence type="ECO:0000256" key="2">
    <source>
        <dbReference type="ARBA" id="ARBA00022723"/>
    </source>
</evidence>
<evidence type="ECO:0000256" key="5">
    <source>
        <dbReference type="PIRSR" id="PIRSR018001-1"/>
    </source>
</evidence>
<feature type="domain" description="Succinylglutamate desuccinylase/Aspartoacylase catalytic" evidence="8">
    <location>
        <begin position="3"/>
        <end position="191"/>
    </location>
</feature>
<organism evidence="9">
    <name type="scientific">uncultured Sulfurovum sp</name>
    <dbReference type="NCBI Taxonomy" id="269237"/>
    <lineage>
        <taxon>Bacteria</taxon>
        <taxon>Pseudomonadati</taxon>
        <taxon>Campylobacterota</taxon>
        <taxon>Epsilonproteobacteria</taxon>
        <taxon>Campylobacterales</taxon>
        <taxon>Sulfurovaceae</taxon>
        <taxon>Sulfurovum</taxon>
        <taxon>environmental samples</taxon>
    </lineage>
</organism>
<evidence type="ECO:0000256" key="1">
    <source>
        <dbReference type="ARBA" id="ARBA00006173"/>
    </source>
</evidence>
<dbReference type="InterPro" id="IPR055438">
    <property type="entry name" value="AstE_AspA_cat"/>
</dbReference>
<dbReference type="AlphaFoldDB" id="A0A6S6U9W3"/>
<keyword evidence="2 6" id="KW-0479">Metal-binding</keyword>
<proteinExistence type="inferred from homology"/>
<sequence length="294" mass="33316">MIRNIAITGGTHGNELTGVYLVKKWQNEPDLLKRSNFETITKLTNERAIKEVRRYVDHDLNRSFGLADLSKDTLDTHEAKLAKTLNDELGKKGSDDPKVDFIVDLHTTTANMGLSIVVSNASTMTWRAIAYLCKMEPLLKVYRWQGDVENSFVDSMAPHGFAIEVGAVPQGVLRADLFVQTEALIYHLLDYVEKENHGDDLELASTLEIYDHETLVDYPRNEEGDIVAMVHQERQDRDFTLIKKGDPLFLTLGNKTLAYEGEPRYTLFINEAAYYEKGFAMTLAKKKTVEIAIK</sequence>
<feature type="active site" description="Proton donor/acceptor" evidence="5">
    <location>
        <position position="164"/>
    </location>
</feature>